<dbReference type="GO" id="GO:0016788">
    <property type="term" value="F:hydrolase activity, acting on ester bonds"/>
    <property type="evidence" value="ECO:0007669"/>
    <property type="project" value="UniProtKB-ARBA"/>
</dbReference>
<protein>
    <recommendedName>
        <fullName evidence="2">PA14 domain-containing protein</fullName>
    </recommendedName>
</protein>
<dbReference type="InterPro" id="IPR005181">
    <property type="entry name" value="SASA"/>
</dbReference>
<dbReference type="InterPro" id="IPR037524">
    <property type="entry name" value="PA14/GLEYA"/>
</dbReference>
<accession>A0A927B7M5</accession>
<dbReference type="SUPFAM" id="SSF56988">
    <property type="entry name" value="Anthrax protective antigen"/>
    <property type="match status" value="1"/>
</dbReference>
<dbReference type="RefSeq" id="WP_191042306.1">
    <property type="nucleotide sequence ID" value="NZ_JACXAA010000013.1"/>
</dbReference>
<evidence type="ECO:0000313" key="3">
    <source>
        <dbReference type="EMBL" id="MBD2756691.1"/>
    </source>
</evidence>
<proteinExistence type="predicted"/>
<dbReference type="InterPro" id="IPR011658">
    <property type="entry name" value="PA14_dom"/>
</dbReference>
<keyword evidence="4" id="KW-1185">Reference proteome</keyword>
<comment type="caution">
    <text evidence="3">The sequence shown here is derived from an EMBL/GenBank/DDBJ whole genome shotgun (WGS) entry which is preliminary data.</text>
</comment>
<reference evidence="3" key="1">
    <citation type="submission" date="2020-09" db="EMBL/GenBank/DDBJ databases">
        <authorList>
            <person name="Kim M.K."/>
        </authorList>
    </citation>
    <scope>NUCLEOTIDE SEQUENCE</scope>
    <source>
        <strain evidence="3">BT704</strain>
    </source>
</reference>
<evidence type="ECO:0000313" key="4">
    <source>
        <dbReference type="Proteomes" id="UP000653797"/>
    </source>
</evidence>
<keyword evidence="1" id="KW-0378">Hydrolase</keyword>
<name>A0A927B7M5_9BACT</name>
<sequence>MIPFYMRYLPALLLRVGMLLSLFFSSPVVTSAQIQLNFPVSRIVFQRDNANQASVPFRAVLTTNLTHVNVRLVVRQGGATTPWATFSPANGIVSGRVPSVQGGWYDLEVESFNGAQSLGTKRIPRIGVGEVLLVSGQSNAQGFDYETGAVDDRVSCVNYYDGEITESRFPLTFSHLSGQVKVGPTNSLYIYGILGDKLVQRLGVPVLIYGAALGGTPSIQWRQSAERQQLPDADQWGGAEDFRPYRAIKSTIEHYVRRTGLRAILWHHGESDKGKSGSDYASNLQKIIEISRQDIANLPWMIARASWISGGGDNAIVDAQNFVIGQVPNCYPGPNTDLYGNEYRQDGTHFMTSFYAPFAELWNQSLSNTFFQQATPYVLPQEPPSMTAGQPRPAYQYAGGHLEIPFLDEAAASGGSTITYTAQLVSTNGQFVTNLGTGTANPLRITLPDNLTGDFQIKVVSSVGGAVSTVSPPITIFNPPYPKGTGTGLTGQYMSGYDSNLFVMHTQQDGPLDFTWFDTGPTPAMPIRDYTVRWTGQIEAPVSGNYIIKTSYDDATRIWINGQLIVDDLDSHPFPITSRGQITLQANQRYDIRMDVVQRWFNAQARLQWVVPGSTQAVYIPRDRLYPAVVSPTPEAEPLQIRFPVPHMVFQRDNNNRAQMAISGKCPTRTERIEVRVWPTVSGKGQDNDFYTVLDNHPTNGAFSGSISISSGWYKVDIQAIAQGQVISHTRVTPVGVGEVFIVAGEGNAQGVSPMRSVASATDERVSTVPFFNATDTSRIFSLPSFKALAADGTIGPHGVTAWSWEELGERLARRLNLPVLFYNVAWDGTTMRNWRESMEQGTTTLIGGASLPVGMPYSNLKRVLQGYVSVTGLRAILWQQGESEFYSPNPQATTYAADLTALINRSRADAHFSQLQWIVARSSADNTTRQLYASGSYEPVTNRQNEVIQTIAGVTAGPIVDTIQMPRPDGKYFQGTGLSRLAAAWDQVLTNAVWNAGSLSPQAPVFIPDLTPVVYARPTLMYGTTSMNIVLDVVELNGVATTGTVTLKITRDAKVTLSLPSSATSVGGRPVQNSVWNLSTTDPSYYVLTTNQPISAGDRLSVGLTGEMRPGATTGVVTVSSVLLGSQGEQKLTNNADADKVDYFP</sequence>
<dbReference type="InterPro" id="IPR052940">
    <property type="entry name" value="Carb_Esterase_6"/>
</dbReference>
<dbReference type="Gene3D" id="3.40.50.1110">
    <property type="entry name" value="SGNH hydrolase"/>
    <property type="match status" value="2"/>
</dbReference>
<dbReference type="PROSITE" id="PS51820">
    <property type="entry name" value="PA14"/>
    <property type="match status" value="1"/>
</dbReference>
<dbReference type="EMBL" id="JACXAA010000013">
    <property type="protein sequence ID" value="MBD2756691.1"/>
    <property type="molecule type" value="Genomic_DNA"/>
</dbReference>
<dbReference type="PANTHER" id="PTHR31988:SF19">
    <property type="entry name" value="9-O-ACETYL-N-ACETYLNEURAMINIC ACID DEACETYLASE-RELATED"/>
    <property type="match status" value="1"/>
</dbReference>
<evidence type="ECO:0000259" key="2">
    <source>
        <dbReference type="PROSITE" id="PS51820"/>
    </source>
</evidence>
<dbReference type="Proteomes" id="UP000653797">
    <property type="component" value="Unassembled WGS sequence"/>
</dbReference>
<dbReference type="Pfam" id="PF07691">
    <property type="entry name" value="PA14"/>
    <property type="match status" value="1"/>
</dbReference>
<dbReference type="Gene3D" id="3.90.182.10">
    <property type="entry name" value="Toxin - Anthrax Protective Antigen,domain 1"/>
    <property type="match status" value="1"/>
</dbReference>
<dbReference type="SUPFAM" id="SSF52266">
    <property type="entry name" value="SGNH hydrolase"/>
    <property type="match status" value="2"/>
</dbReference>
<evidence type="ECO:0000256" key="1">
    <source>
        <dbReference type="ARBA" id="ARBA00022801"/>
    </source>
</evidence>
<feature type="domain" description="PA14" evidence="2">
    <location>
        <begin position="484"/>
        <end position="624"/>
    </location>
</feature>
<gene>
    <name evidence="3" type="ORF">IC230_27670</name>
</gene>
<dbReference type="PANTHER" id="PTHR31988">
    <property type="entry name" value="ESTERASE, PUTATIVE (DUF303)-RELATED"/>
    <property type="match status" value="1"/>
</dbReference>
<dbReference type="AlphaFoldDB" id="A0A927B7M5"/>
<organism evidence="3 4">
    <name type="scientific">Spirosoma validum</name>
    <dbReference type="NCBI Taxonomy" id="2771355"/>
    <lineage>
        <taxon>Bacteria</taxon>
        <taxon>Pseudomonadati</taxon>
        <taxon>Bacteroidota</taxon>
        <taxon>Cytophagia</taxon>
        <taxon>Cytophagales</taxon>
        <taxon>Cytophagaceae</taxon>
        <taxon>Spirosoma</taxon>
    </lineage>
</organism>
<dbReference type="InterPro" id="IPR036514">
    <property type="entry name" value="SGNH_hydro_sf"/>
</dbReference>
<dbReference type="Pfam" id="PF03629">
    <property type="entry name" value="SASA"/>
    <property type="match status" value="2"/>
</dbReference>
<dbReference type="SMART" id="SM00758">
    <property type="entry name" value="PA14"/>
    <property type="match status" value="1"/>
</dbReference>